<organism evidence="3 5">
    <name type="scientific">Clonostachys chloroleuca</name>
    <dbReference type="NCBI Taxonomy" id="1926264"/>
    <lineage>
        <taxon>Eukaryota</taxon>
        <taxon>Fungi</taxon>
        <taxon>Dikarya</taxon>
        <taxon>Ascomycota</taxon>
        <taxon>Pezizomycotina</taxon>
        <taxon>Sordariomycetes</taxon>
        <taxon>Hypocreomycetidae</taxon>
        <taxon>Hypocreales</taxon>
        <taxon>Bionectriaceae</taxon>
        <taxon>Clonostachys</taxon>
    </lineage>
</organism>
<dbReference type="EMBL" id="CABFNP030000906">
    <property type="protein sequence ID" value="CAI6089109.1"/>
    <property type="molecule type" value="Genomic_DNA"/>
</dbReference>
<evidence type="ECO:0000313" key="2">
    <source>
        <dbReference type="EMBL" id="CAI6089109.1"/>
    </source>
</evidence>
<protein>
    <recommendedName>
        <fullName evidence="1">Aminoglycoside phosphotransferase domain-containing protein</fullName>
    </recommendedName>
</protein>
<dbReference type="AlphaFoldDB" id="A0AA35M7F8"/>
<evidence type="ECO:0000313" key="4">
    <source>
        <dbReference type="EMBL" id="CAI6095940.1"/>
    </source>
</evidence>
<proteinExistence type="predicted"/>
<evidence type="ECO:0000259" key="1">
    <source>
        <dbReference type="Pfam" id="PF01636"/>
    </source>
</evidence>
<dbReference type="InterPro" id="IPR002575">
    <property type="entry name" value="Aminoglycoside_PTrfase"/>
</dbReference>
<feature type="domain" description="Aminoglycoside phosphotransferase" evidence="1">
    <location>
        <begin position="67"/>
        <end position="266"/>
    </location>
</feature>
<accession>A0AA35M7F8</accession>
<dbReference type="PANTHER" id="PTHR21310:SF48">
    <property type="entry name" value="AMINOGLYCOSIDE PHOSPHOTRANSFERASE DOMAIN-CONTAINING PROTEIN"/>
    <property type="match status" value="1"/>
</dbReference>
<dbReference type="EMBL" id="CABFNP030001153">
    <property type="protein sequence ID" value="CAI6091459.1"/>
    <property type="molecule type" value="Genomic_DNA"/>
</dbReference>
<dbReference type="InterPro" id="IPR011009">
    <property type="entry name" value="Kinase-like_dom_sf"/>
</dbReference>
<dbReference type="Gene3D" id="3.90.1200.10">
    <property type="match status" value="1"/>
</dbReference>
<comment type="caution">
    <text evidence="3">The sequence shown here is derived from an EMBL/GenBank/DDBJ whole genome shotgun (WGS) entry which is preliminary data.</text>
</comment>
<keyword evidence="5" id="KW-1185">Reference proteome</keyword>
<sequence>MSCTRSKTETHIYDTIPFIADAALLPSPLPTTEAIALSENVLQEYPGRRIVRIGDHFIIKYGVGVSLNEGHTMRFIKQHSTVPIPEVYALYSIPTEDFQKPTNYIIMENVSGESLRSCWSTLDNQAKRKITDQLRAHFIQLRHIPHQGYFGVVGKRPFEDGMFWDGNDTDQKTSSGPFESEQQMIEAILSKYHLAYPENQKFGFYTRYLPEIAGDSIPVFTHSDFQRKNVIIRKDGAVVLIDWEAAGWYPAFWEYAVAHFACDWRDDWYIWISRVLDEYPNHFIWIDTIFRELWS</sequence>
<evidence type="ECO:0000313" key="5">
    <source>
        <dbReference type="Proteomes" id="UP001160390"/>
    </source>
</evidence>
<gene>
    <name evidence="4" type="ORF">CCHLO57077_00018970</name>
    <name evidence="3" type="ORF">CCHLO57077_00019503</name>
    <name evidence="2" type="ORF">CCHLO57077_00019839</name>
</gene>
<dbReference type="Pfam" id="PF01636">
    <property type="entry name" value="APH"/>
    <property type="match status" value="1"/>
</dbReference>
<dbReference type="Proteomes" id="UP001160390">
    <property type="component" value="Unassembled WGS sequence"/>
</dbReference>
<reference evidence="3" key="1">
    <citation type="submission" date="2023-01" db="EMBL/GenBank/DDBJ databases">
        <authorList>
            <person name="Piombo E."/>
        </authorList>
    </citation>
    <scope>NUCLEOTIDE SEQUENCE</scope>
</reference>
<dbReference type="EMBL" id="CABFNP030001272">
    <property type="protein sequence ID" value="CAI6095940.1"/>
    <property type="molecule type" value="Genomic_DNA"/>
</dbReference>
<dbReference type="PANTHER" id="PTHR21310">
    <property type="entry name" value="AMINOGLYCOSIDE PHOSPHOTRANSFERASE-RELATED-RELATED"/>
    <property type="match status" value="1"/>
</dbReference>
<name>A0AA35M7F8_9HYPO</name>
<evidence type="ECO:0000313" key="3">
    <source>
        <dbReference type="EMBL" id="CAI6091459.1"/>
    </source>
</evidence>
<dbReference type="InterPro" id="IPR051678">
    <property type="entry name" value="AGP_Transferase"/>
</dbReference>
<dbReference type="SUPFAM" id="SSF56112">
    <property type="entry name" value="Protein kinase-like (PK-like)"/>
    <property type="match status" value="1"/>
</dbReference>
<dbReference type="CDD" id="cd05120">
    <property type="entry name" value="APH_ChoK_like"/>
    <property type="match status" value="1"/>
</dbReference>